<dbReference type="InterPro" id="IPR000160">
    <property type="entry name" value="GGDEF_dom"/>
</dbReference>
<dbReference type="NCBIfam" id="TIGR00254">
    <property type="entry name" value="GGDEF"/>
    <property type="match status" value="1"/>
</dbReference>
<dbReference type="Pfam" id="PF00990">
    <property type="entry name" value="GGDEF"/>
    <property type="match status" value="1"/>
</dbReference>
<dbReference type="EMBL" id="JAHRID010000003">
    <property type="protein sequence ID" value="MBV2129314.1"/>
    <property type="molecule type" value="Genomic_DNA"/>
</dbReference>
<comment type="caution">
    <text evidence="3">The sequence shown here is derived from an EMBL/GenBank/DDBJ whole genome shotgun (WGS) entry which is preliminary data.</text>
</comment>
<dbReference type="RefSeq" id="WP_217668930.1">
    <property type="nucleotide sequence ID" value="NZ_JAHRID010000003.1"/>
</dbReference>
<evidence type="ECO:0000259" key="2">
    <source>
        <dbReference type="PROSITE" id="PS50887"/>
    </source>
</evidence>
<sequence>MVTVAEARFLILVIALLALKIRILADRDSLTGLWTRRIMHQQLINHARSSDRHQSVFSVLLIDLDYFKNINDKFGHQIGDQALVHASQCFKQVLRPEDWLARYGGEEFLVLLPDTDTANARMIAERIRQQLVKQPFTPAAGLLLTASIGVATYHNGEDIEQLIAKVDSALYQAKAQGRNQVCITENQSSDLSAS</sequence>
<gene>
    <name evidence="3" type="ORF">KQY15_09425</name>
</gene>
<evidence type="ECO:0000313" key="3">
    <source>
        <dbReference type="EMBL" id="MBV2129314.1"/>
    </source>
</evidence>
<keyword evidence="4" id="KW-1185">Reference proteome</keyword>
<dbReference type="InterPro" id="IPR050469">
    <property type="entry name" value="Diguanylate_Cyclase"/>
</dbReference>
<dbReference type="PANTHER" id="PTHR45138:SF9">
    <property type="entry name" value="DIGUANYLATE CYCLASE DGCM-RELATED"/>
    <property type="match status" value="1"/>
</dbReference>
<name>A0ABS6MKI1_9GAMM</name>
<proteinExistence type="predicted"/>
<accession>A0ABS6MKI1</accession>
<organism evidence="3 4">
    <name type="scientific">Arsukibacterium indicum</name>
    <dbReference type="NCBI Taxonomy" id="2848612"/>
    <lineage>
        <taxon>Bacteria</taxon>
        <taxon>Pseudomonadati</taxon>
        <taxon>Pseudomonadota</taxon>
        <taxon>Gammaproteobacteria</taxon>
        <taxon>Chromatiales</taxon>
        <taxon>Chromatiaceae</taxon>
        <taxon>Arsukibacterium</taxon>
    </lineage>
</organism>
<reference evidence="3 4" key="1">
    <citation type="submission" date="2021-06" db="EMBL/GenBank/DDBJ databases">
        <title>Rheinheimera indica sp. nov., isolated from deep-sea sediment.</title>
        <authorList>
            <person name="Wang Z."/>
            <person name="Zhang X.-Y."/>
        </authorList>
    </citation>
    <scope>NUCLEOTIDE SEQUENCE [LARGE SCALE GENOMIC DNA]</scope>
    <source>
        <strain evidence="3 4">SM2107</strain>
    </source>
</reference>
<evidence type="ECO:0000256" key="1">
    <source>
        <dbReference type="ARBA" id="ARBA00012528"/>
    </source>
</evidence>
<dbReference type="CDD" id="cd01949">
    <property type="entry name" value="GGDEF"/>
    <property type="match status" value="1"/>
</dbReference>
<dbReference type="Proteomes" id="UP000704611">
    <property type="component" value="Unassembled WGS sequence"/>
</dbReference>
<evidence type="ECO:0000313" key="4">
    <source>
        <dbReference type="Proteomes" id="UP000704611"/>
    </source>
</evidence>
<dbReference type="PANTHER" id="PTHR45138">
    <property type="entry name" value="REGULATORY COMPONENTS OF SENSORY TRANSDUCTION SYSTEM"/>
    <property type="match status" value="1"/>
</dbReference>
<dbReference type="PROSITE" id="PS50887">
    <property type="entry name" value="GGDEF"/>
    <property type="match status" value="1"/>
</dbReference>
<dbReference type="EC" id="2.7.7.65" evidence="1"/>
<protein>
    <recommendedName>
        <fullName evidence="1">diguanylate cyclase</fullName>
        <ecNumber evidence="1">2.7.7.65</ecNumber>
    </recommendedName>
</protein>
<feature type="domain" description="GGDEF" evidence="2">
    <location>
        <begin position="55"/>
        <end position="186"/>
    </location>
</feature>
<dbReference type="SMART" id="SM00267">
    <property type="entry name" value="GGDEF"/>
    <property type="match status" value="1"/>
</dbReference>